<dbReference type="GO" id="GO:0005615">
    <property type="term" value="C:extracellular space"/>
    <property type="evidence" value="ECO:0007669"/>
    <property type="project" value="TreeGrafter"/>
</dbReference>
<evidence type="ECO:0000259" key="4">
    <source>
        <dbReference type="SMART" id="SM00329"/>
    </source>
</evidence>
<name>A0AAD9Q5R9_ACRCE</name>
<dbReference type="EMBL" id="JARQWQ010000066">
    <property type="protein sequence ID" value="KAK2554856.1"/>
    <property type="molecule type" value="Genomic_DNA"/>
</dbReference>
<dbReference type="GO" id="GO:0008289">
    <property type="term" value="F:lipid binding"/>
    <property type="evidence" value="ECO:0007669"/>
    <property type="project" value="InterPro"/>
</dbReference>
<sequence>MGSGCPALKAAMARIFGLNTFIAAFILVSSQATKPGIRFRITDNGLRYVDSIAIQTLERKVKTAKIPDISGDAHTPIGHVSYSLSSVHFNSLSVPYSTLKTSANVGIQFQVTGASTSLSGNWHYRKDSWPHISGGGSFDLDVKGISVTVIAKLGCWLYNLFDHYIDGKIKGVLQDKLCAETSDLIDTDAEKALATFPGQSTSSVISPFFFKGEFLSAISPREPPFSPSLLPFESESDKMVYVWLTDYVVNTAGFVYQSAGVLNETITPSMVGFSENFNLPPNFSYPLNTNTVKLIIPKSKNIAELLSFRIVPLQLYALYPNMPMKLEAYSTQRPQISTTSAGLSLLIEGQVQCYVQLKNGSYVYTLTMGTNISSLAKVGVKDGNITAHVNSVKIQVKLIDSAIGKISVYSGTMILSMHNSLMLF</sequence>
<evidence type="ECO:0000256" key="2">
    <source>
        <dbReference type="ARBA" id="ARBA00023157"/>
    </source>
</evidence>
<dbReference type="Gene3D" id="3.15.10.10">
    <property type="entry name" value="Bactericidal permeability-increasing protein, domain 1"/>
    <property type="match status" value="1"/>
</dbReference>
<evidence type="ECO:0000313" key="6">
    <source>
        <dbReference type="Proteomes" id="UP001249851"/>
    </source>
</evidence>
<reference evidence="5" key="1">
    <citation type="journal article" date="2023" name="G3 (Bethesda)">
        <title>Whole genome assembly and annotation of the endangered Caribbean coral Acropora cervicornis.</title>
        <authorList>
            <person name="Selwyn J.D."/>
            <person name="Vollmer S.V."/>
        </authorList>
    </citation>
    <scope>NUCLEOTIDE SEQUENCE</scope>
    <source>
        <strain evidence="5">K2</strain>
    </source>
</reference>
<dbReference type="SMART" id="SM00329">
    <property type="entry name" value="BPI2"/>
    <property type="match status" value="1"/>
</dbReference>
<dbReference type="Gene3D" id="3.15.20.10">
    <property type="entry name" value="Bactericidal permeability-increasing protein, domain 2"/>
    <property type="match status" value="1"/>
</dbReference>
<dbReference type="InterPro" id="IPR017942">
    <property type="entry name" value="Lipid-bd_serum_glycop_N"/>
</dbReference>
<proteinExistence type="inferred from homology"/>
<feature type="domain" description="Lipid-binding serum glycoprotein N-terminal" evidence="3">
    <location>
        <begin position="40"/>
        <end position="235"/>
    </location>
</feature>
<evidence type="ECO:0000256" key="1">
    <source>
        <dbReference type="ARBA" id="ARBA00007292"/>
    </source>
</evidence>
<dbReference type="Pfam" id="PF01273">
    <property type="entry name" value="LBP_BPI_CETP"/>
    <property type="match status" value="1"/>
</dbReference>
<evidence type="ECO:0000313" key="5">
    <source>
        <dbReference type="EMBL" id="KAK2554856.1"/>
    </source>
</evidence>
<reference evidence="5" key="2">
    <citation type="journal article" date="2023" name="Science">
        <title>Genomic signatures of disease resistance in endangered staghorn corals.</title>
        <authorList>
            <person name="Vollmer S.V."/>
            <person name="Selwyn J.D."/>
            <person name="Despard B.A."/>
            <person name="Roesel C.L."/>
        </authorList>
    </citation>
    <scope>NUCLEOTIDE SEQUENCE</scope>
    <source>
        <strain evidence="5">K2</strain>
    </source>
</reference>
<accession>A0AAD9Q5R9</accession>
<dbReference type="SMART" id="SM00328">
    <property type="entry name" value="BPI1"/>
    <property type="match status" value="1"/>
</dbReference>
<keyword evidence="2" id="KW-1015">Disulfide bond</keyword>
<dbReference type="PANTHER" id="PTHR10504">
    <property type="entry name" value="BACTERICIDAL PERMEABILITY-INCREASING BPI PROTEIN-RELATED"/>
    <property type="match status" value="1"/>
</dbReference>
<dbReference type="AlphaFoldDB" id="A0AAD9Q5R9"/>
<organism evidence="5 6">
    <name type="scientific">Acropora cervicornis</name>
    <name type="common">Staghorn coral</name>
    <dbReference type="NCBI Taxonomy" id="6130"/>
    <lineage>
        <taxon>Eukaryota</taxon>
        <taxon>Metazoa</taxon>
        <taxon>Cnidaria</taxon>
        <taxon>Anthozoa</taxon>
        <taxon>Hexacorallia</taxon>
        <taxon>Scleractinia</taxon>
        <taxon>Astrocoeniina</taxon>
        <taxon>Acroporidae</taxon>
        <taxon>Acropora</taxon>
    </lineage>
</organism>
<dbReference type="Proteomes" id="UP001249851">
    <property type="component" value="Unassembled WGS sequence"/>
</dbReference>
<dbReference type="PANTHER" id="PTHR10504:SF131">
    <property type="entry name" value="BPI2 DOMAIN-CONTAINING PROTEIN"/>
    <property type="match status" value="1"/>
</dbReference>
<dbReference type="InterPro" id="IPR001124">
    <property type="entry name" value="Lipid-bd_serum_glycop_C"/>
</dbReference>
<comment type="similarity">
    <text evidence="1">Belongs to the BPI/LBP/Plunc superfamily. BPI/LBP family.</text>
</comment>
<dbReference type="InterPro" id="IPR017943">
    <property type="entry name" value="Bactericidal_perm-incr_a/b_dom"/>
</dbReference>
<dbReference type="InterPro" id="IPR032942">
    <property type="entry name" value="BPI/LBP/Plunc"/>
</dbReference>
<gene>
    <name evidence="5" type="ORF">P5673_023500</name>
</gene>
<dbReference type="SUPFAM" id="SSF55394">
    <property type="entry name" value="Bactericidal permeability-increasing protein, BPI"/>
    <property type="match status" value="2"/>
</dbReference>
<comment type="caution">
    <text evidence="5">The sequence shown here is derived from an EMBL/GenBank/DDBJ whole genome shotgun (WGS) entry which is preliminary data.</text>
</comment>
<evidence type="ECO:0000259" key="3">
    <source>
        <dbReference type="SMART" id="SM00328"/>
    </source>
</evidence>
<keyword evidence="6" id="KW-1185">Reference proteome</keyword>
<feature type="domain" description="Lipid-binding serum glycoprotein C-terminal" evidence="4">
    <location>
        <begin position="234"/>
        <end position="417"/>
    </location>
</feature>
<protein>
    <submittedName>
        <fullName evidence="5">Lipopolysaccharide-binding protein</fullName>
    </submittedName>
</protein>
<dbReference type="Pfam" id="PF02886">
    <property type="entry name" value="LBP_BPI_CETP_C"/>
    <property type="match status" value="1"/>
</dbReference>